<dbReference type="InterPro" id="IPR006671">
    <property type="entry name" value="Cyclin_N"/>
</dbReference>
<accession>A0A0D2CYN1</accession>
<dbReference type="GO" id="GO:0005634">
    <property type="term" value="C:nucleus"/>
    <property type="evidence" value="ECO:0007669"/>
    <property type="project" value="TreeGrafter"/>
</dbReference>
<dbReference type="GO" id="GO:0000307">
    <property type="term" value="C:cyclin-dependent protein kinase holoenzyme complex"/>
    <property type="evidence" value="ECO:0007669"/>
    <property type="project" value="TreeGrafter"/>
</dbReference>
<dbReference type="InterPro" id="IPR036915">
    <property type="entry name" value="Cyclin-like_sf"/>
</dbReference>
<dbReference type="Proteomes" id="UP000053342">
    <property type="component" value="Unassembled WGS sequence"/>
</dbReference>
<dbReference type="GO" id="GO:0016538">
    <property type="term" value="F:cyclin-dependent protein serine/threonine kinase regulator activity"/>
    <property type="evidence" value="ECO:0007669"/>
    <property type="project" value="TreeGrafter"/>
</dbReference>
<evidence type="ECO:0000313" key="2">
    <source>
        <dbReference type="EMBL" id="KIW36163.1"/>
    </source>
</evidence>
<dbReference type="Gene3D" id="1.10.472.10">
    <property type="entry name" value="Cyclin-like"/>
    <property type="match status" value="1"/>
</dbReference>
<dbReference type="AlphaFoldDB" id="A0A0D2CYN1"/>
<dbReference type="HOGENOM" id="CLU_1289524_0_0_1"/>
<protein>
    <recommendedName>
        <fullName evidence="1">Cyclin N-terminal domain-containing protein</fullName>
    </recommendedName>
</protein>
<reference evidence="2 3" key="1">
    <citation type="submission" date="2015-01" db="EMBL/GenBank/DDBJ databases">
        <title>The Genome Sequence of Exophiala oligosperma CBS72588.</title>
        <authorList>
            <consortium name="The Broad Institute Genomics Platform"/>
            <person name="Cuomo C."/>
            <person name="de Hoog S."/>
            <person name="Gorbushina A."/>
            <person name="Stielow B."/>
            <person name="Teixiera M."/>
            <person name="Abouelleil A."/>
            <person name="Chapman S.B."/>
            <person name="Priest M."/>
            <person name="Young S.K."/>
            <person name="Wortman J."/>
            <person name="Nusbaum C."/>
            <person name="Birren B."/>
        </authorList>
    </citation>
    <scope>NUCLEOTIDE SEQUENCE [LARGE SCALE GENOMIC DNA]</scope>
    <source>
        <strain evidence="2 3">CBS 72588</strain>
    </source>
</reference>
<dbReference type="VEuPathDB" id="FungiDB:PV06_11553"/>
<organism evidence="2 3">
    <name type="scientific">Exophiala oligosperma</name>
    <dbReference type="NCBI Taxonomy" id="215243"/>
    <lineage>
        <taxon>Eukaryota</taxon>
        <taxon>Fungi</taxon>
        <taxon>Dikarya</taxon>
        <taxon>Ascomycota</taxon>
        <taxon>Pezizomycotina</taxon>
        <taxon>Eurotiomycetes</taxon>
        <taxon>Chaetothyriomycetidae</taxon>
        <taxon>Chaetothyriales</taxon>
        <taxon>Herpotrichiellaceae</taxon>
        <taxon>Exophiala</taxon>
    </lineage>
</organism>
<dbReference type="CDD" id="cd20557">
    <property type="entry name" value="CYCLIN_ScPCL1-like"/>
    <property type="match status" value="1"/>
</dbReference>
<dbReference type="Pfam" id="PF00134">
    <property type="entry name" value="Cyclin_N"/>
    <property type="match status" value="1"/>
</dbReference>
<evidence type="ECO:0000259" key="1">
    <source>
        <dbReference type="Pfam" id="PF00134"/>
    </source>
</evidence>
<dbReference type="EMBL" id="KN847371">
    <property type="protein sequence ID" value="KIW36163.1"/>
    <property type="molecule type" value="Genomic_DNA"/>
</dbReference>
<dbReference type="InterPro" id="IPR013922">
    <property type="entry name" value="Cyclin_PHO80-like"/>
</dbReference>
<dbReference type="OrthoDB" id="10250320at2759"/>
<keyword evidence="3" id="KW-1185">Reference proteome</keyword>
<dbReference type="GeneID" id="27363627"/>
<feature type="domain" description="Cyclin N-terminal" evidence="1">
    <location>
        <begin position="46"/>
        <end position="156"/>
    </location>
</feature>
<dbReference type="PANTHER" id="PTHR15615">
    <property type="match status" value="1"/>
</dbReference>
<dbReference type="GO" id="GO:0019901">
    <property type="term" value="F:protein kinase binding"/>
    <property type="evidence" value="ECO:0007669"/>
    <property type="project" value="InterPro"/>
</dbReference>
<gene>
    <name evidence="2" type="ORF">PV06_11553</name>
</gene>
<dbReference type="STRING" id="215243.A0A0D2CYN1"/>
<sequence length="215" mass="25098">MSAADRETRQNGEVQRLNQILTGRRSTIVQYLAESALNVVLYPDEVLEIRRHLEAFIAKLASASGTQDLDLLLCTVYMQRLRFILPKNAEGVSSTPYRIFMASLIVYLRYYYDVSPKNLKWAKWSNMENRGSFSFTLEQVNSMERNLLRQLDYDLRMTEKDVSSRLEAFSTYERFAELTSESKVGHKLPRHESAWEQRKGWHNPHLWQVAQSEGI</sequence>
<dbReference type="PANTHER" id="PTHR15615:SF10">
    <property type="entry name" value="PHO85 CYCLIN-2-RELATED"/>
    <property type="match status" value="1"/>
</dbReference>
<proteinExistence type="predicted"/>
<name>A0A0D2CYN1_9EURO</name>
<dbReference type="RefSeq" id="XP_016256379.1">
    <property type="nucleotide sequence ID" value="XM_016413245.1"/>
</dbReference>
<evidence type="ECO:0000313" key="3">
    <source>
        <dbReference type="Proteomes" id="UP000053342"/>
    </source>
</evidence>
<dbReference type="SUPFAM" id="SSF47954">
    <property type="entry name" value="Cyclin-like"/>
    <property type="match status" value="1"/>
</dbReference>